<proteinExistence type="predicted"/>
<keyword evidence="2" id="KW-1185">Reference proteome</keyword>
<accession>A0ABP1FPT7</accession>
<reference evidence="1 2" key="1">
    <citation type="submission" date="2024-06" db="EMBL/GenBank/DDBJ databases">
        <authorList>
            <person name="Kraege A."/>
            <person name="Thomma B."/>
        </authorList>
    </citation>
    <scope>NUCLEOTIDE SEQUENCE [LARGE SCALE GENOMIC DNA]</scope>
</reference>
<organism evidence="1 2">
    <name type="scientific">Coccomyxa viridis</name>
    <dbReference type="NCBI Taxonomy" id="1274662"/>
    <lineage>
        <taxon>Eukaryota</taxon>
        <taxon>Viridiplantae</taxon>
        <taxon>Chlorophyta</taxon>
        <taxon>core chlorophytes</taxon>
        <taxon>Trebouxiophyceae</taxon>
        <taxon>Trebouxiophyceae incertae sedis</taxon>
        <taxon>Coccomyxaceae</taxon>
        <taxon>Coccomyxa</taxon>
    </lineage>
</organism>
<evidence type="ECO:0000313" key="2">
    <source>
        <dbReference type="Proteomes" id="UP001497392"/>
    </source>
</evidence>
<name>A0ABP1FPT7_9CHLO</name>
<comment type="caution">
    <text evidence="1">The sequence shown here is derived from an EMBL/GenBank/DDBJ whole genome shotgun (WGS) entry which is preliminary data.</text>
</comment>
<gene>
    <name evidence="1" type="primary">g4247</name>
    <name evidence="1" type="ORF">VP750_LOCUS3624</name>
</gene>
<dbReference type="Proteomes" id="UP001497392">
    <property type="component" value="Unassembled WGS sequence"/>
</dbReference>
<protein>
    <submittedName>
        <fullName evidence="1">G4247 protein</fullName>
    </submittedName>
</protein>
<sequence>MLMRFGDEIGDGKNLVEHCGHCLRYELIKQWKANPFAEEIMTVMARSVFCAAAPGQTQDSVHCSWTIVKRCIPVTFYRGNNRPCERHLNLPLGRLQRQHAAGRLQSAR</sequence>
<evidence type="ECO:0000313" key="1">
    <source>
        <dbReference type="EMBL" id="CAL5221965.1"/>
    </source>
</evidence>
<dbReference type="EMBL" id="CAXHTA020000006">
    <property type="protein sequence ID" value="CAL5221965.1"/>
    <property type="molecule type" value="Genomic_DNA"/>
</dbReference>